<accession>A0A8J3VGY5</accession>
<reference evidence="1" key="1">
    <citation type="submission" date="2021-01" db="EMBL/GenBank/DDBJ databases">
        <title>Whole genome shotgun sequence of Rhizocola hellebori NBRC 109834.</title>
        <authorList>
            <person name="Komaki H."/>
            <person name="Tamura T."/>
        </authorList>
    </citation>
    <scope>NUCLEOTIDE SEQUENCE</scope>
    <source>
        <strain evidence="1">NBRC 109834</strain>
    </source>
</reference>
<dbReference type="AlphaFoldDB" id="A0A8J3VGY5"/>
<protein>
    <submittedName>
        <fullName evidence="1">Uncharacterized protein</fullName>
    </submittedName>
</protein>
<dbReference type="Proteomes" id="UP000612899">
    <property type="component" value="Unassembled WGS sequence"/>
</dbReference>
<gene>
    <name evidence="1" type="ORF">Rhe02_49160</name>
</gene>
<comment type="caution">
    <text evidence="1">The sequence shown here is derived from an EMBL/GenBank/DDBJ whole genome shotgun (WGS) entry which is preliminary data.</text>
</comment>
<name>A0A8J3VGY5_9ACTN</name>
<evidence type="ECO:0000313" key="2">
    <source>
        <dbReference type="Proteomes" id="UP000612899"/>
    </source>
</evidence>
<sequence>MGGMRRLIGGALAALAIVMITPTAAYAFGEWREEGMSTFDLQAEKSAEASCPDGSMVVGSGGYVLGGEGKVVLTGVVPNVGLDTVTAYAKALPYNLAPWAVVALAVCGDRDESVHREMGISFFGNARAQCPQGKVLWSTGFNVPWSTLTTTYVSAVEPALDQTSVLVRGVSAPGAAVIAYGICGYDFFSGTEVTSAATAVVPRGQTYLKVDPAFHGGRVFGAGISANRSGLFVDGLGMGIDFSLPEAGWASGRMSWLPGSGGSKAPAARTATGDEVTVYALTIGSWYD</sequence>
<proteinExistence type="predicted"/>
<organism evidence="1 2">
    <name type="scientific">Rhizocola hellebori</name>
    <dbReference type="NCBI Taxonomy" id="1392758"/>
    <lineage>
        <taxon>Bacteria</taxon>
        <taxon>Bacillati</taxon>
        <taxon>Actinomycetota</taxon>
        <taxon>Actinomycetes</taxon>
        <taxon>Micromonosporales</taxon>
        <taxon>Micromonosporaceae</taxon>
        <taxon>Rhizocola</taxon>
    </lineage>
</organism>
<dbReference type="EMBL" id="BONY01000030">
    <property type="protein sequence ID" value="GIH06849.1"/>
    <property type="molecule type" value="Genomic_DNA"/>
</dbReference>
<evidence type="ECO:0000313" key="1">
    <source>
        <dbReference type="EMBL" id="GIH06849.1"/>
    </source>
</evidence>
<keyword evidence="2" id="KW-1185">Reference proteome</keyword>